<gene>
    <name evidence="9" type="ORF">HHUSO_G19386</name>
</gene>
<dbReference type="Pfam" id="PF00787">
    <property type="entry name" value="PX"/>
    <property type="match status" value="1"/>
</dbReference>
<keyword evidence="6" id="KW-0472">Membrane</keyword>
<organism evidence="9 10">
    <name type="scientific">Huso huso</name>
    <name type="common">Beluga</name>
    <name type="synonym">Acipenser huso</name>
    <dbReference type="NCBI Taxonomy" id="61971"/>
    <lineage>
        <taxon>Eukaryota</taxon>
        <taxon>Metazoa</taxon>
        <taxon>Chordata</taxon>
        <taxon>Craniata</taxon>
        <taxon>Vertebrata</taxon>
        <taxon>Euteleostomi</taxon>
        <taxon>Actinopterygii</taxon>
        <taxon>Chondrostei</taxon>
        <taxon>Acipenseriformes</taxon>
        <taxon>Acipenseridae</taxon>
        <taxon>Huso</taxon>
    </lineage>
</organism>
<dbReference type="InterPro" id="IPR036871">
    <property type="entry name" value="PX_dom_sf"/>
</dbReference>
<keyword evidence="2" id="KW-0813">Transport</keyword>
<comment type="caution">
    <text evidence="9">The sequence shown here is derived from an EMBL/GenBank/DDBJ whole genome shotgun (WGS) entry which is preliminary data.</text>
</comment>
<evidence type="ECO:0000256" key="5">
    <source>
        <dbReference type="ARBA" id="ARBA00023121"/>
    </source>
</evidence>
<comment type="subcellular location">
    <subcellularLocation>
        <location evidence="1">Early endosome membrane</location>
        <topology evidence="1">Peripheral membrane protein</topology>
        <orientation evidence="1">Cytoplasmic side</orientation>
    </subcellularLocation>
</comment>
<dbReference type="PANTHER" id="PTHR20939">
    <property type="entry name" value="SORTING NEXIN 20, 21"/>
    <property type="match status" value="1"/>
</dbReference>
<dbReference type="InterPro" id="IPR039937">
    <property type="entry name" value="SNX20/SNX21"/>
</dbReference>
<keyword evidence="4" id="KW-0653">Protein transport</keyword>
<keyword evidence="3" id="KW-0967">Endosome</keyword>
<evidence type="ECO:0000256" key="6">
    <source>
        <dbReference type="ARBA" id="ARBA00023136"/>
    </source>
</evidence>
<feature type="region of interest" description="Disordered" evidence="7">
    <location>
        <begin position="93"/>
        <end position="119"/>
    </location>
</feature>
<dbReference type="SUPFAM" id="SSF64268">
    <property type="entry name" value="PX domain"/>
    <property type="match status" value="1"/>
</dbReference>
<evidence type="ECO:0000313" key="10">
    <source>
        <dbReference type="Proteomes" id="UP001369086"/>
    </source>
</evidence>
<dbReference type="SMART" id="SM00312">
    <property type="entry name" value="PX"/>
    <property type="match status" value="1"/>
</dbReference>
<reference evidence="9 10" key="1">
    <citation type="submission" date="2021-05" db="EMBL/GenBank/DDBJ databases">
        <authorList>
            <person name="Zahm M."/>
            <person name="Klopp C."/>
            <person name="Cabau C."/>
            <person name="Kuhl H."/>
            <person name="Suciu R."/>
            <person name="Ciorpac M."/>
            <person name="Holostenco D."/>
            <person name="Gessner J."/>
            <person name="Wuertz S."/>
            <person name="Hohne C."/>
            <person name="Stock M."/>
            <person name="Gislard M."/>
            <person name="Lluch J."/>
            <person name="Milhes M."/>
            <person name="Lampietro C."/>
            <person name="Lopez Roques C."/>
            <person name="Donnadieu C."/>
            <person name="Du K."/>
            <person name="Schartl M."/>
            <person name="Guiguen Y."/>
        </authorList>
    </citation>
    <scope>NUCLEOTIDE SEQUENCE [LARGE SCALE GENOMIC DNA]</scope>
    <source>
        <strain evidence="9">Hh-F2</strain>
        <tissue evidence="9">Blood</tissue>
    </source>
</reference>
<keyword evidence="5" id="KW-0446">Lipid-binding</keyword>
<feature type="domain" description="PX" evidence="8">
    <location>
        <begin position="139"/>
        <end position="256"/>
    </location>
</feature>
<dbReference type="PROSITE" id="PS50195">
    <property type="entry name" value="PX"/>
    <property type="match status" value="1"/>
</dbReference>
<evidence type="ECO:0000256" key="1">
    <source>
        <dbReference type="ARBA" id="ARBA00004469"/>
    </source>
</evidence>
<evidence type="ECO:0000256" key="4">
    <source>
        <dbReference type="ARBA" id="ARBA00022927"/>
    </source>
</evidence>
<evidence type="ECO:0000256" key="7">
    <source>
        <dbReference type="SAM" id="MobiDB-lite"/>
    </source>
</evidence>
<sequence length="382" mass="43271">MCGTLAQAEERALISFYGSGSVPSSPLMEVETAWCTGSDPPRQDLLAQLQQWWLREGDPDGVTMGDSLNNDQAGLSAAVSSCVSRLSLEEKQAEAASASPQRQHWTALDGDVSPSSSSSMTTKELQEYWRAVKSQRKPVKLLFEIPSTRTVEHYPSRYVVYKIVIIKSGSYDDKKVSIERRYTDFERLHQNLLKDFSEELEDLLFPRKRMTCNFTQENINERRMAFQEYLGTLYGMKCIRRSEAFMAFFTHPELKQAHGCLRGGQYVKALGLLVQINILQEKLTQHSPALRVPTLCALLVCHKDLEDITSACQVGEEALSLLARNKRHRYKCALLDTLVDLGYELGHDVTHLQDELSEIKEAQKMQTAQLSLKELVVQEFVD</sequence>
<dbReference type="PANTHER" id="PTHR20939:SF1">
    <property type="entry name" value="SORTING NEXIN-20"/>
    <property type="match status" value="1"/>
</dbReference>
<name>A0ABR0Z6D5_HUSHU</name>
<dbReference type="EMBL" id="JAHFZB010000017">
    <property type="protein sequence ID" value="KAK6480181.1"/>
    <property type="molecule type" value="Genomic_DNA"/>
</dbReference>
<proteinExistence type="predicted"/>
<protein>
    <submittedName>
        <fullName evidence="9">Sorting nexin-20</fullName>
    </submittedName>
</protein>
<keyword evidence="10" id="KW-1185">Reference proteome</keyword>
<evidence type="ECO:0000259" key="8">
    <source>
        <dbReference type="PROSITE" id="PS50195"/>
    </source>
</evidence>
<evidence type="ECO:0000256" key="2">
    <source>
        <dbReference type="ARBA" id="ARBA00022448"/>
    </source>
</evidence>
<evidence type="ECO:0000256" key="3">
    <source>
        <dbReference type="ARBA" id="ARBA00022753"/>
    </source>
</evidence>
<accession>A0ABR0Z6D5</accession>
<evidence type="ECO:0000313" key="9">
    <source>
        <dbReference type="EMBL" id="KAK6480181.1"/>
    </source>
</evidence>
<dbReference type="Proteomes" id="UP001369086">
    <property type="component" value="Unassembled WGS sequence"/>
</dbReference>
<dbReference type="Gene3D" id="3.30.1520.10">
    <property type="entry name" value="Phox-like domain"/>
    <property type="match status" value="1"/>
</dbReference>
<dbReference type="InterPro" id="IPR001683">
    <property type="entry name" value="PX_dom"/>
</dbReference>